<feature type="domain" description="Fe-containing alcohol dehydrogenase-like C-terminal" evidence="3">
    <location>
        <begin position="196"/>
        <end position="388"/>
    </location>
</feature>
<name>A0A401WFM1_STREY</name>
<evidence type="ECO:0000313" key="5">
    <source>
        <dbReference type="Proteomes" id="UP000286746"/>
    </source>
</evidence>
<dbReference type="RefSeq" id="WP_125058097.1">
    <property type="nucleotide sequence ID" value="NZ_BHZD01000001.1"/>
</dbReference>
<organism evidence="4 5">
    <name type="scientific">Streptomyces paromomycinus</name>
    <name type="common">Streptomyces rimosus subsp. paromomycinus</name>
    <dbReference type="NCBI Taxonomy" id="92743"/>
    <lineage>
        <taxon>Bacteria</taxon>
        <taxon>Bacillati</taxon>
        <taxon>Actinomycetota</taxon>
        <taxon>Actinomycetes</taxon>
        <taxon>Kitasatosporales</taxon>
        <taxon>Streptomycetaceae</taxon>
        <taxon>Streptomyces</taxon>
    </lineage>
</organism>
<dbReference type="Gene3D" id="3.40.50.1970">
    <property type="match status" value="1"/>
</dbReference>
<reference evidence="4 5" key="1">
    <citation type="submission" date="2018-11" db="EMBL/GenBank/DDBJ databases">
        <title>Whole genome sequence of Streptomyces paromomycinus NBRC 15454(T).</title>
        <authorList>
            <person name="Komaki H."/>
            <person name="Tamura T."/>
        </authorList>
    </citation>
    <scope>NUCLEOTIDE SEQUENCE [LARGE SCALE GENOMIC DNA]</scope>
    <source>
        <strain evidence="4 5">NBRC 15454</strain>
    </source>
</reference>
<dbReference type="SUPFAM" id="SSF56796">
    <property type="entry name" value="Dehydroquinate synthase-like"/>
    <property type="match status" value="1"/>
</dbReference>
<evidence type="ECO:0000259" key="3">
    <source>
        <dbReference type="Pfam" id="PF25137"/>
    </source>
</evidence>
<gene>
    <name evidence="4" type="ORF">GKJPGBOP_07917</name>
</gene>
<dbReference type="AlphaFoldDB" id="A0A401WFM1"/>
<dbReference type="Pfam" id="PF25137">
    <property type="entry name" value="ADH_Fe_C"/>
    <property type="match status" value="1"/>
</dbReference>
<dbReference type="Pfam" id="PF00465">
    <property type="entry name" value="Fe-ADH"/>
    <property type="match status" value="1"/>
</dbReference>
<dbReference type="GO" id="GO:0004022">
    <property type="term" value="F:alcohol dehydrogenase (NAD+) activity"/>
    <property type="evidence" value="ECO:0007669"/>
    <property type="project" value="TreeGrafter"/>
</dbReference>
<evidence type="ECO:0000313" key="4">
    <source>
        <dbReference type="EMBL" id="GCD48121.1"/>
    </source>
</evidence>
<dbReference type="EMBL" id="BHZD01000001">
    <property type="protein sequence ID" value="GCD48121.1"/>
    <property type="molecule type" value="Genomic_DNA"/>
</dbReference>
<dbReference type="PANTHER" id="PTHR11496">
    <property type="entry name" value="ALCOHOL DEHYDROGENASE"/>
    <property type="match status" value="1"/>
</dbReference>
<evidence type="ECO:0000259" key="2">
    <source>
        <dbReference type="Pfam" id="PF00465"/>
    </source>
</evidence>
<dbReference type="PANTHER" id="PTHR11496:SF83">
    <property type="entry name" value="HYDROXYACID-OXOACID TRANSHYDROGENASE, MITOCHONDRIAL"/>
    <property type="match status" value="1"/>
</dbReference>
<keyword evidence="5" id="KW-1185">Reference proteome</keyword>
<dbReference type="Gene3D" id="1.20.1090.10">
    <property type="entry name" value="Dehydroquinate synthase-like - alpha domain"/>
    <property type="match status" value="1"/>
</dbReference>
<dbReference type="FunFam" id="3.40.50.1970:FF:000003">
    <property type="entry name" value="Alcohol dehydrogenase, iron-containing"/>
    <property type="match status" value="1"/>
</dbReference>
<evidence type="ECO:0000256" key="1">
    <source>
        <dbReference type="ARBA" id="ARBA00023002"/>
    </source>
</evidence>
<dbReference type="Proteomes" id="UP000286746">
    <property type="component" value="Unassembled WGS sequence"/>
</dbReference>
<dbReference type="InterPro" id="IPR039697">
    <property type="entry name" value="Alcohol_dehydrogenase_Fe"/>
</dbReference>
<protein>
    <submittedName>
        <fullName evidence="4">Alcohol dehydrogenase</fullName>
    </submittedName>
</protein>
<accession>A0A401WFM1</accession>
<feature type="domain" description="Alcohol dehydrogenase iron-type/glycerol dehydrogenase GldA" evidence="2">
    <location>
        <begin position="22"/>
        <end position="185"/>
    </location>
</feature>
<dbReference type="GO" id="GO:0046872">
    <property type="term" value="F:metal ion binding"/>
    <property type="evidence" value="ECO:0007669"/>
    <property type="project" value="InterPro"/>
</dbReference>
<comment type="caution">
    <text evidence="4">The sequence shown here is derived from an EMBL/GenBank/DDBJ whole genome shotgun (WGS) entry which is preliminary data.</text>
</comment>
<keyword evidence="1" id="KW-0560">Oxidoreductase</keyword>
<dbReference type="InterPro" id="IPR056798">
    <property type="entry name" value="ADH_Fe_C"/>
</dbReference>
<dbReference type="InterPro" id="IPR001670">
    <property type="entry name" value="ADH_Fe/GldA"/>
</dbReference>
<dbReference type="InterPro" id="IPR018211">
    <property type="entry name" value="ADH_Fe_CS"/>
</dbReference>
<proteinExistence type="predicted"/>
<sequence>MTGTVSPAAVAGLRRLPGHPAAFFGTGAAARLNAVLAGAGARRVLLVHGPSYATGAAARLTRAGRAGYEVHHFGDVRPNPELGHIEEAVRVIRRLRPDAVVGIGGGSSMDVAKAASVLAAQDADPADCLGTPDLVFKKRPGRLVLVPTTAGSGSELTRFATLYRDGRKVSLDTDGARADVVLVDPELTATVPVPTTVAGALDAFSQAVESSWARTATPQSLEWAEEALHALLPALRQLADTGRPAEVRHDLSLGAALAGAAIDVTRTTAAHALSYALTSRLGLPHGVAVALHLRWLIGRHAAATSRECPPPGVRVLHGRVAEIRRTVRAHTGREPEELLADLLEAGGYPADLADLALPAGEWADVVAEALHSGRAMNNPCTLTPEDVLGRFVRPSLTEGATR</sequence>
<dbReference type="PROSITE" id="PS00913">
    <property type="entry name" value="ADH_IRON_1"/>
    <property type="match status" value="1"/>
</dbReference>